<dbReference type="KEGG" id="eec:EcWSU1_A044"/>
<gene>
    <name evidence="2" type="ORF">EcWSU1_A044</name>
</gene>
<name>G8LQC2_9ENTR</name>
<evidence type="ECO:0000256" key="1">
    <source>
        <dbReference type="SAM" id="Phobius"/>
    </source>
</evidence>
<keyword evidence="1" id="KW-1133">Transmembrane helix</keyword>
<sequence length="50" mass="6017">MENWHCGVRTPQWVFIVKYDIVFLLLILLFFFFAYSLLGVYLYSYSVVMA</sequence>
<evidence type="ECO:0000313" key="2">
    <source>
        <dbReference type="EMBL" id="AEW76018.1"/>
    </source>
</evidence>
<keyword evidence="1" id="KW-0812">Transmembrane</keyword>
<dbReference type="AlphaFoldDB" id="G8LQC2"/>
<reference evidence="2 3" key="1">
    <citation type="journal article" date="2011" name="Stand. Genomic Sci.">
        <title>Complete genome of the onion pathogen Enterobacter cloacae EcWSU1.</title>
        <authorList>
            <person name="Humann J.L."/>
            <person name="Wildung M."/>
            <person name="Cheng C.H."/>
            <person name="Lee T."/>
            <person name="Stewart J.E."/>
            <person name="Drew J.C."/>
            <person name="Triplett E.W."/>
            <person name="Main D."/>
            <person name="Schroeder B.K."/>
        </authorList>
    </citation>
    <scope>NUCLEOTIDE SEQUENCE [LARGE SCALE GENOMIC DNA]</scope>
    <source>
        <strain evidence="2 3">EcWSU1</strain>
        <plasmid evidence="2">pEcWSU1_A</plasmid>
    </source>
</reference>
<dbReference type="Proteomes" id="UP000007838">
    <property type="component" value="Plasmid pEcWSU1_A"/>
</dbReference>
<dbReference type="HOGENOM" id="CLU_3117452_0_0_6"/>
<keyword evidence="1" id="KW-0472">Membrane</keyword>
<proteinExistence type="predicted"/>
<protein>
    <submittedName>
        <fullName evidence="2">Uncharacterized protein</fullName>
    </submittedName>
</protein>
<feature type="transmembrane region" description="Helical" evidence="1">
    <location>
        <begin position="21"/>
        <end position="43"/>
    </location>
</feature>
<geneLocation type="plasmid" evidence="2 3">
    <name>pEcWSU1_A</name>
</geneLocation>
<keyword evidence="2" id="KW-0614">Plasmid</keyword>
<evidence type="ECO:0000313" key="3">
    <source>
        <dbReference type="Proteomes" id="UP000007838"/>
    </source>
</evidence>
<organism evidence="2 3">
    <name type="scientific">Enterobacter ludwigii</name>
    <dbReference type="NCBI Taxonomy" id="299767"/>
    <lineage>
        <taxon>Bacteria</taxon>
        <taxon>Pseudomonadati</taxon>
        <taxon>Pseudomonadota</taxon>
        <taxon>Gammaproteobacteria</taxon>
        <taxon>Enterobacterales</taxon>
        <taxon>Enterobacteriaceae</taxon>
        <taxon>Enterobacter</taxon>
        <taxon>Enterobacter cloacae complex</taxon>
    </lineage>
</organism>
<accession>G8LQC2</accession>
<dbReference type="EMBL" id="CP002887">
    <property type="protein sequence ID" value="AEW76018.1"/>
    <property type="molecule type" value="Genomic_DNA"/>
</dbReference>